<organism evidence="1 2">
    <name type="scientific">Hypoxylon rubiginosum</name>
    <dbReference type="NCBI Taxonomy" id="110542"/>
    <lineage>
        <taxon>Eukaryota</taxon>
        <taxon>Fungi</taxon>
        <taxon>Dikarya</taxon>
        <taxon>Ascomycota</taxon>
        <taxon>Pezizomycotina</taxon>
        <taxon>Sordariomycetes</taxon>
        <taxon>Xylariomycetidae</taxon>
        <taxon>Xylariales</taxon>
        <taxon>Hypoxylaceae</taxon>
        <taxon>Hypoxylon</taxon>
    </lineage>
</organism>
<accession>A0ACB9Z9X8</accession>
<dbReference type="Proteomes" id="UP001497700">
    <property type="component" value="Unassembled WGS sequence"/>
</dbReference>
<reference evidence="1 2" key="1">
    <citation type="journal article" date="2022" name="New Phytol.">
        <title>Ecological generalism drives hyperdiversity of secondary metabolite gene clusters in xylarialean endophytes.</title>
        <authorList>
            <person name="Franco M.E.E."/>
            <person name="Wisecaver J.H."/>
            <person name="Arnold A.E."/>
            <person name="Ju Y.M."/>
            <person name="Slot J.C."/>
            <person name="Ahrendt S."/>
            <person name="Moore L.P."/>
            <person name="Eastman K.E."/>
            <person name="Scott K."/>
            <person name="Konkel Z."/>
            <person name="Mondo S.J."/>
            <person name="Kuo A."/>
            <person name="Hayes R.D."/>
            <person name="Haridas S."/>
            <person name="Andreopoulos B."/>
            <person name="Riley R."/>
            <person name="LaButti K."/>
            <person name="Pangilinan J."/>
            <person name="Lipzen A."/>
            <person name="Amirebrahimi M."/>
            <person name="Yan J."/>
            <person name="Adam C."/>
            <person name="Keymanesh K."/>
            <person name="Ng V."/>
            <person name="Louie K."/>
            <person name="Northen T."/>
            <person name="Drula E."/>
            <person name="Henrissat B."/>
            <person name="Hsieh H.M."/>
            <person name="Youens-Clark K."/>
            <person name="Lutzoni F."/>
            <person name="Miadlikowska J."/>
            <person name="Eastwood D.C."/>
            <person name="Hamelin R.C."/>
            <person name="Grigoriev I.V."/>
            <person name="U'Ren J.M."/>
        </authorList>
    </citation>
    <scope>NUCLEOTIDE SEQUENCE [LARGE SCALE GENOMIC DNA]</scope>
    <source>
        <strain evidence="1 2">CBS 119005</strain>
    </source>
</reference>
<keyword evidence="2" id="KW-1185">Reference proteome</keyword>
<sequence length="152" mass="16809">MPFAPAPTYIISQHTFTDCDSQPALSVYRGILSRSEVGDDGSSKVLPPLFSFQVYVTYGVTLASAPEELKQKFVAHALADMQDSGIIRFDIYFRHGALPTDIVRHYRAENKALSSYSTDANAFRGVAVILTSEHWESTGVELLFFDPPAQFA</sequence>
<name>A0ACB9Z9X8_9PEZI</name>
<comment type="caution">
    <text evidence="1">The sequence shown here is derived from an EMBL/GenBank/DDBJ whole genome shotgun (WGS) entry which is preliminary data.</text>
</comment>
<proteinExistence type="predicted"/>
<evidence type="ECO:0000313" key="2">
    <source>
        <dbReference type="Proteomes" id="UP001497700"/>
    </source>
</evidence>
<protein>
    <submittedName>
        <fullName evidence="1">Uncharacterized protein</fullName>
    </submittedName>
</protein>
<dbReference type="EMBL" id="MU393437">
    <property type="protein sequence ID" value="KAI4868537.1"/>
    <property type="molecule type" value="Genomic_DNA"/>
</dbReference>
<evidence type="ECO:0000313" key="1">
    <source>
        <dbReference type="EMBL" id="KAI4868537.1"/>
    </source>
</evidence>
<gene>
    <name evidence="1" type="ORF">F4820DRAFT_112333</name>
</gene>